<dbReference type="Proteomes" id="UP001472677">
    <property type="component" value="Unassembled WGS sequence"/>
</dbReference>
<organism evidence="1 2">
    <name type="scientific">Hibiscus sabdariffa</name>
    <name type="common">roselle</name>
    <dbReference type="NCBI Taxonomy" id="183260"/>
    <lineage>
        <taxon>Eukaryota</taxon>
        <taxon>Viridiplantae</taxon>
        <taxon>Streptophyta</taxon>
        <taxon>Embryophyta</taxon>
        <taxon>Tracheophyta</taxon>
        <taxon>Spermatophyta</taxon>
        <taxon>Magnoliopsida</taxon>
        <taxon>eudicotyledons</taxon>
        <taxon>Gunneridae</taxon>
        <taxon>Pentapetalae</taxon>
        <taxon>rosids</taxon>
        <taxon>malvids</taxon>
        <taxon>Malvales</taxon>
        <taxon>Malvaceae</taxon>
        <taxon>Malvoideae</taxon>
        <taxon>Hibiscus</taxon>
    </lineage>
</organism>
<evidence type="ECO:0000313" key="2">
    <source>
        <dbReference type="Proteomes" id="UP001472677"/>
    </source>
</evidence>
<reference evidence="1 2" key="1">
    <citation type="journal article" date="2024" name="G3 (Bethesda)">
        <title>Genome assembly of Hibiscus sabdariffa L. provides insights into metabolisms of medicinal natural products.</title>
        <authorList>
            <person name="Kim T."/>
        </authorList>
    </citation>
    <scope>NUCLEOTIDE SEQUENCE [LARGE SCALE GENOMIC DNA]</scope>
    <source>
        <strain evidence="1">TK-2024</strain>
        <tissue evidence="1">Old leaves</tissue>
    </source>
</reference>
<evidence type="ECO:0008006" key="3">
    <source>
        <dbReference type="Google" id="ProtNLM"/>
    </source>
</evidence>
<keyword evidence="2" id="KW-1185">Reference proteome</keyword>
<comment type="caution">
    <text evidence="1">The sequence shown here is derived from an EMBL/GenBank/DDBJ whole genome shotgun (WGS) entry which is preliminary data.</text>
</comment>
<sequence>MTIRGCFQLRFAVCIQLSSYNVPSFGLHYALFFVLTAGCSEIRGYCSAGERIQDICPHKLSSDEGRCFKSMQQLGRNKKSVKQEKHDPWSHLIKFSIPRNLNNDCKYPNHRISYSYMFKPHQRHSCHLTVMLSNSNRSASSLREAAEISSVVEER</sequence>
<dbReference type="EMBL" id="JBBPBM010000069">
    <property type="protein sequence ID" value="KAK8513510.1"/>
    <property type="molecule type" value="Genomic_DNA"/>
</dbReference>
<proteinExistence type="predicted"/>
<accession>A0ABR2C2A1</accession>
<evidence type="ECO:0000313" key="1">
    <source>
        <dbReference type="EMBL" id="KAK8513510.1"/>
    </source>
</evidence>
<name>A0ABR2C2A1_9ROSI</name>
<gene>
    <name evidence="1" type="ORF">V6N12_052693</name>
</gene>
<protein>
    <recommendedName>
        <fullName evidence="3">Secreted protein</fullName>
    </recommendedName>
</protein>